<keyword evidence="4" id="KW-0614">Plasmid</keyword>
<evidence type="ECO:0000256" key="1">
    <source>
        <dbReference type="SAM" id="Phobius"/>
    </source>
</evidence>
<name>A0A1L7NNE6_PSEPU</name>
<keyword evidence="2" id="KW-0732">Signal</keyword>
<dbReference type="InterPro" id="IPR036637">
    <property type="entry name" value="Phosphohistidine_dom_sf"/>
</dbReference>
<feature type="transmembrane region" description="Helical" evidence="1">
    <location>
        <begin position="57"/>
        <end position="74"/>
    </location>
</feature>
<gene>
    <name evidence="4" type="ORF">KF715C_pA4760</name>
</gene>
<sequence length="1115" mass="119735">MIKQLVAGLCLLLAPSLAFSFPIAVSAIGAGLLGALALPAALLVGAVVIARKVGAGPLHLMATAIAVVFCVVLMRDYGAEQASKAALFTSADTSFLSHPIPFPFLDAAAQARSSQAVTTAEFMEGLQAGHFKALKLSTYASLFTDAGQVSIDDLWRDKDVLVDAVEQRGGRVVLVDEYGGIAGSVAEAAHRNFGLNLGFLQGGTAALSQLGWKRIDEGDVLSGTPVAVEHYREWIDTHPAAFILGVTTDREFVTDGWMFGHQTLTLADFVANYGSLIESIAGRPVFVAGFETNDTGATPIIVSLLAGAGIDVSYVLPDDDEILVKPAYFDSYTNDTRLISLEDMKRYVLHRSDVAFLDFSERPWALGVEYLKDRYHHLPMREVAQGRLAEFIQGLDKSVAYVGLSFDRRTAYHSLLAGELLTKNGGHWLGRFTQAGSFSGAYLTVEELNTEAEKIAYAAREYLAFGGNLLLGHGKALAVLFGLILSAPALLLSKRAPTRSVFVIFSMVATQACVLQVKWDYPWLESAAFVFLAGNAIGLACVAYWRRRQSRPAIAALSEYASWMPPKAGLLNAAAELGFRVPKGVVVAPQDVDRIGDIKLGTGRLIVRSATTQEALDHGATAGLYESVVCASPDEVQIAAERVFAGFTQASVCGFVLVQRYVEADWYGVIQFQSGDRSPYLVCEIGQAEDVTAGSATPHRFEFPIWDVRNSPRLARSPALALLALSRLGAFSIEFALRRGRLILLQVNQSKSRACAENRLLQLARKNAVEVGSAHADPLSAAVVAALAPGHVIAYGNRRFCIAEPDSQLRKILKSDLRALGFNPQTVEPKHLVAWVDLYCRASCLSEGCRADLGEVVQAIKKVADTLGRINRIASTMLAIGLRSDWDGEPRILPSSQVGALLVEGNDAEWAGFPVCPLAGFSALAELRDYKADEFPSDVIEATSPLVWVKDAASVLIGVRLFAIRKAIADLAFDGKAQELMDALESQVGDWRAVEQLPLAPAYNTEPQPIPALLTGASNPEFGWRIPMAGLEGVITTPDSGVAGGILLLDQCSMSYLKPMMQAKAVIARNGAITSHLMQHAAAMGMPVVLGAKLPSDLEPGDKVRVSKDGEVLRA</sequence>
<protein>
    <submittedName>
        <fullName evidence="4">Putative transmembrane protein</fullName>
    </submittedName>
</protein>
<dbReference type="Pfam" id="PF00391">
    <property type="entry name" value="PEP-utilizers"/>
    <property type="match status" value="1"/>
</dbReference>
<feature type="chain" id="PRO_5013381212" evidence="2">
    <location>
        <begin position="21"/>
        <end position="1115"/>
    </location>
</feature>
<evidence type="ECO:0000259" key="3">
    <source>
        <dbReference type="Pfam" id="PF00391"/>
    </source>
</evidence>
<dbReference type="SUPFAM" id="SSF52009">
    <property type="entry name" value="Phosphohistidine domain"/>
    <property type="match status" value="1"/>
</dbReference>
<dbReference type="GO" id="GO:0016772">
    <property type="term" value="F:transferase activity, transferring phosphorus-containing groups"/>
    <property type="evidence" value="ECO:0007669"/>
    <property type="project" value="InterPro"/>
</dbReference>
<organism evidence="4 5">
    <name type="scientific">Pseudomonas putida</name>
    <name type="common">Arthrobacter siderocapsulatus</name>
    <dbReference type="NCBI Taxonomy" id="303"/>
    <lineage>
        <taxon>Bacteria</taxon>
        <taxon>Pseudomonadati</taxon>
        <taxon>Pseudomonadota</taxon>
        <taxon>Gammaproteobacteria</taxon>
        <taxon>Pseudomonadales</taxon>
        <taxon>Pseudomonadaceae</taxon>
        <taxon>Pseudomonas</taxon>
    </lineage>
</organism>
<keyword evidence="1" id="KW-0472">Membrane</keyword>
<dbReference type="SUPFAM" id="SSF56059">
    <property type="entry name" value="Glutathione synthetase ATP-binding domain-like"/>
    <property type="match status" value="1"/>
</dbReference>
<dbReference type="InterPro" id="IPR008279">
    <property type="entry name" value="PEP-util_enz_mobile_dom"/>
</dbReference>
<feature type="signal peptide" evidence="2">
    <location>
        <begin position="1"/>
        <end position="20"/>
    </location>
</feature>
<feature type="domain" description="PEP-utilising enzyme mobile" evidence="3">
    <location>
        <begin position="1044"/>
        <end position="1106"/>
    </location>
</feature>
<evidence type="ECO:0000313" key="5">
    <source>
        <dbReference type="Proteomes" id="UP000218731"/>
    </source>
</evidence>
<keyword evidence="1" id="KW-1133">Transmembrane helix</keyword>
<accession>A0A1L7NNE6</accession>
<proteinExistence type="predicted"/>
<dbReference type="EMBL" id="AP015030">
    <property type="protein sequence ID" value="BAW26981.1"/>
    <property type="molecule type" value="Genomic_DNA"/>
</dbReference>
<dbReference type="AlphaFoldDB" id="A0A1L7NNE6"/>
<evidence type="ECO:0000256" key="2">
    <source>
        <dbReference type="SAM" id="SignalP"/>
    </source>
</evidence>
<geneLocation type="plasmid" evidence="5">
    <name>pkf715a dna</name>
</geneLocation>
<dbReference type="Proteomes" id="UP000218731">
    <property type="component" value="Plasmid pKF715A"/>
</dbReference>
<evidence type="ECO:0000313" key="4">
    <source>
        <dbReference type="EMBL" id="BAW26981.1"/>
    </source>
</evidence>
<dbReference type="RefSeq" id="WP_079976801.1">
    <property type="nucleotide sequence ID" value="NZ_AP015030.1"/>
</dbReference>
<keyword evidence="1 4" id="KW-0812">Transmembrane</keyword>
<feature type="transmembrane region" description="Helical" evidence="1">
    <location>
        <begin position="28"/>
        <end position="50"/>
    </location>
</feature>
<reference evidence="4 5" key="1">
    <citation type="submission" date="2015-11" db="EMBL/GenBank/DDBJ databases">
        <title>Complete genome sequencing of a biphenyl-degrading bacterium, Pseudomonas putida KF715 (=NBRC110667).</title>
        <authorList>
            <person name="Suenaga H."/>
            <person name="Fujihara N."/>
            <person name="Watanabe T."/>
            <person name="Hirose J."/>
            <person name="Kimura N."/>
            <person name="Yamazoe A."/>
            <person name="Hosoyama A."/>
            <person name="Shimodaira J."/>
            <person name="Furukawa K."/>
        </authorList>
    </citation>
    <scope>NUCLEOTIDE SEQUENCE [LARGE SCALE GENOMIC DNA]</scope>
    <source>
        <strain evidence="4 5">KF715</strain>
        <plasmid evidence="5">Plasmid pkf715a dna</plasmid>
    </source>
</reference>
<dbReference type="Gene3D" id="3.50.30.10">
    <property type="entry name" value="Phosphohistidine domain"/>
    <property type="match status" value="1"/>
</dbReference>